<keyword evidence="3" id="KW-1185">Reference proteome</keyword>
<protein>
    <submittedName>
        <fullName evidence="2">Putative transporter</fullName>
    </submittedName>
</protein>
<comment type="caution">
    <text evidence="2">The sequence shown here is derived from an EMBL/GenBank/DDBJ whole genome shotgun (WGS) entry which is preliminary data.</text>
</comment>
<evidence type="ECO:0000313" key="3">
    <source>
        <dbReference type="Proteomes" id="UP000051530"/>
    </source>
</evidence>
<dbReference type="EMBL" id="LGUB01000760">
    <property type="protein sequence ID" value="KRH92675.1"/>
    <property type="molecule type" value="Genomic_DNA"/>
</dbReference>
<dbReference type="VEuPathDB" id="MicrosporidiaDB:M153_3630000621"/>
<sequence>MYSKGEKDGISPLFVTYLTHSIIICFIVHDLIKNRSNYLNYLKNIIRIKLKAFFWYTIGLSFIFNLSHIPKYMAMNKLSDVFIVSVGCLSVHTAFWLEYLFLRGIKSNQQDDSLNQTDLNQNRNFKKCNRIQMIKNCLLTLLSILATALLFLDECHDFKQLFLGAMLIFGSICDGFYTVFLKVVIKKRRAQICKENNIETDQLIDYTCLNNNLVDKKPFQKQQDILDIQITTINYSDGSKRIRLPSRNTVKSTRRNHVSVFDEQITTDGFCVNSTENMKFEHAQVLSNPQDDPVKNTNKRFSLISVDKYLVGLCPTGVSFDKIDNLIFMRQYLGLTGLITFLFYWPM</sequence>
<accession>A0A0R0LTA2</accession>
<feature type="transmembrane region" description="Helical" evidence="1">
    <location>
        <begin position="81"/>
        <end position="102"/>
    </location>
</feature>
<feature type="transmembrane region" description="Helical" evidence="1">
    <location>
        <begin position="327"/>
        <end position="345"/>
    </location>
</feature>
<dbReference type="OrthoDB" id="10673562at2759"/>
<proteinExistence type="predicted"/>
<evidence type="ECO:0000256" key="1">
    <source>
        <dbReference type="SAM" id="Phobius"/>
    </source>
</evidence>
<feature type="transmembrane region" description="Helical" evidence="1">
    <location>
        <begin position="53"/>
        <end position="69"/>
    </location>
</feature>
<keyword evidence="1" id="KW-1133">Transmembrane helix</keyword>
<organism evidence="2 3">
    <name type="scientific">Pseudoloma neurophilia</name>
    <dbReference type="NCBI Taxonomy" id="146866"/>
    <lineage>
        <taxon>Eukaryota</taxon>
        <taxon>Fungi</taxon>
        <taxon>Fungi incertae sedis</taxon>
        <taxon>Microsporidia</taxon>
        <taxon>Pseudoloma</taxon>
    </lineage>
</organism>
<evidence type="ECO:0000313" key="2">
    <source>
        <dbReference type="EMBL" id="KRH92675.1"/>
    </source>
</evidence>
<feature type="non-terminal residue" evidence="2">
    <location>
        <position position="347"/>
    </location>
</feature>
<dbReference type="Proteomes" id="UP000051530">
    <property type="component" value="Unassembled WGS sequence"/>
</dbReference>
<reference evidence="2 3" key="1">
    <citation type="submission" date="2015-07" db="EMBL/GenBank/DDBJ databases">
        <title>The genome of Pseudoloma neurophilia, a relevant intracellular parasite of the zebrafish.</title>
        <authorList>
            <person name="Ndikumana S."/>
            <person name="Pelin A."/>
            <person name="Sanders J."/>
            <person name="Corradi N."/>
        </authorList>
    </citation>
    <scope>NUCLEOTIDE SEQUENCE [LARGE SCALE GENOMIC DNA]</scope>
    <source>
        <strain evidence="2 3">MK1</strain>
    </source>
</reference>
<gene>
    <name evidence="2" type="ORF">M153_3630000621</name>
</gene>
<feature type="transmembrane region" description="Helical" evidence="1">
    <location>
        <begin position="164"/>
        <end position="185"/>
    </location>
</feature>
<keyword evidence="1" id="KW-0812">Transmembrane</keyword>
<name>A0A0R0LTA2_9MICR</name>
<keyword evidence="1" id="KW-0472">Membrane</keyword>
<feature type="transmembrane region" description="Helical" evidence="1">
    <location>
        <begin position="133"/>
        <end position="152"/>
    </location>
</feature>
<dbReference type="AlphaFoldDB" id="A0A0R0LTA2"/>
<feature type="transmembrane region" description="Helical" evidence="1">
    <location>
        <begin position="12"/>
        <end position="32"/>
    </location>
</feature>